<dbReference type="PANTHER" id="PTHR43558">
    <property type="entry name" value="REDUCTASE, PUTATIVE (AFU_ORTHOLOGUE AFUA_3G10540)-RELATED"/>
    <property type="match status" value="1"/>
</dbReference>
<dbReference type="Pfam" id="PF26128">
    <property type="entry name" value="Gad2"/>
    <property type="match status" value="1"/>
</dbReference>
<dbReference type="PANTHER" id="PTHR43558:SF6">
    <property type="entry name" value="REDUCTASE, PUTATIVE (AFU_ORTHOLOGUE AFUA_3G10540)-RELATED"/>
    <property type="match status" value="1"/>
</dbReference>
<dbReference type="EMBL" id="JAWWNJ010000004">
    <property type="protein sequence ID" value="KAK7057988.1"/>
    <property type="molecule type" value="Genomic_DNA"/>
</dbReference>
<accession>A0AAW0E0V9</accession>
<protein>
    <submittedName>
        <fullName evidence="1">Uncharacterized protein</fullName>
    </submittedName>
</protein>
<dbReference type="AlphaFoldDB" id="A0AAW0E0V9"/>
<reference evidence="1 2" key="1">
    <citation type="journal article" date="2024" name="J Genomics">
        <title>Draft genome sequencing and assembly of Favolaschia claudopus CIRM-BRFM 2984 isolated from oak limbs.</title>
        <authorList>
            <person name="Navarro D."/>
            <person name="Drula E."/>
            <person name="Chaduli D."/>
            <person name="Cazenave R."/>
            <person name="Ahrendt S."/>
            <person name="Wang J."/>
            <person name="Lipzen A."/>
            <person name="Daum C."/>
            <person name="Barry K."/>
            <person name="Grigoriev I.V."/>
            <person name="Favel A."/>
            <person name="Rosso M.N."/>
            <person name="Martin F."/>
        </authorList>
    </citation>
    <scope>NUCLEOTIDE SEQUENCE [LARGE SCALE GENOMIC DNA]</scope>
    <source>
        <strain evidence="1 2">CIRM-BRFM 2984</strain>
    </source>
</reference>
<proteinExistence type="predicted"/>
<organism evidence="1 2">
    <name type="scientific">Favolaschia claudopus</name>
    <dbReference type="NCBI Taxonomy" id="2862362"/>
    <lineage>
        <taxon>Eukaryota</taxon>
        <taxon>Fungi</taxon>
        <taxon>Dikarya</taxon>
        <taxon>Basidiomycota</taxon>
        <taxon>Agaricomycotina</taxon>
        <taxon>Agaricomycetes</taxon>
        <taxon>Agaricomycetidae</taxon>
        <taxon>Agaricales</taxon>
        <taxon>Marasmiineae</taxon>
        <taxon>Mycenaceae</taxon>
        <taxon>Favolaschia</taxon>
    </lineage>
</organism>
<evidence type="ECO:0000313" key="2">
    <source>
        <dbReference type="Proteomes" id="UP001362999"/>
    </source>
</evidence>
<comment type="caution">
    <text evidence="1">The sequence shown here is derived from an EMBL/GenBank/DDBJ whole genome shotgun (WGS) entry which is preliminary data.</text>
</comment>
<evidence type="ECO:0000313" key="1">
    <source>
        <dbReference type="EMBL" id="KAK7057988.1"/>
    </source>
</evidence>
<dbReference type="InterPro" id="IPR053354">
    <property type="entry name" value="MGDG_epimerase"/>
</dbReference>
<name>A0AAW0E0V9_9AGAR</name>
<gene>
    <name evidence="1" type="ORF">R3P38DRAFT_3253024</name>
</gene>
<dbReference type="Proteomes" id="UP001362999">
    <property type="component" value="Unassembled WGS sequence"/>
</dbReference>
<keyword evidence="2" id="KW-1185">Reference proteome</keyword>
<sequence>MDLDYTANSGSRPVISTVAPRELGEILSSGDDAVELARQVIEYQLKCYEEYKSAPPLTPPGVPSLVDLMAGKMDASAVDEIPEVVLSRHIWEWHSVPYTIFRAALTRMSADSAEPAKKKQKKAKAPEAQGEGKDIDDWIISHEKYMRDNERLGQDWQHGLVSFQDADCEAIFPGSVKSTKARTLTRLPNISGYKILDAKRSPKIDIQPSLAAFRRKFESMSDGLLKGLNWNNVIVAGGIVLGGLLSVSGAGDEWKASDIDMYFYGLTPTQANAKIAEIFSRFKANLPPRSPVLIVRNAKTITFYSRYPLRRIQIVLKLVKSPRAVLLNFDLDICAMCYDGTNVWMLPRAARALETGYNVFTMSMIQGHYLSERRATQEQRVFKYADRGYGLRILPSYISSLKESETKLDSISRGEVLFGLDADKIAAASRQWTRAVVDYITGDGYTTRSKLSHVDLDNKHQLSSEPQGRSCLTGFSLLMRHVALWEIEKTGEIEIQRDDWASTTYGNGPESVLAYDDSPSYTWGEKFNIPDFKQQIAQFNLRHVEHWLPYHSADDFYETYGISDDGEELKSAARLTHATAVATILNRGHDIIMPLLLPPEFADYANTLVGEALADAGLKHPTILIPVGEPGEDANESEYGFYIWRISKEVMWQQLDRRIDEIFEVLYAFYRINDRPYGTSQSVRLLTQLSKRAIRSTIEDEFDAFARWIGRQPIFVDRFYNSAVELEEIDGQEEQYTAKDGRDD</sequence>